<sequence>VIDAELGMEDHGSIFRNYDRKGARTT</sequence>
<protein>
    <submittedName>
        <fullName evidence="1">Uncharacterized protein</fullName>
    </submittedName>
</protein>
<dbReference type="EMBL" id="LXQA010088892">
    <property type="protein sequence ID" value="MCI13608.1"/>
    <property type="molecule type" value="Genomic_DNA"/>
</dbReference>
<reference evidence="1 2" key="1">
    <citation type="journal article" date="2018" name="Front. Plant Sci.">
        <title>Red Clover (Trifolium pratense) and Zigzag Clover (T. medium) - A Picture of Genomic Similarities and Differences.</title>
        <authorList>
            <person name="Dluhosova J."/>
            <person name="Istvanek J."/>
            <person name="Nedelnik J."/>
            <person name="Repkova J."/>
        </authorList>
    </citation>
    <scope>NUCLEOTIDE SEQUENCE [LARGE SCALE GENOMIC DNA]</scope>
    <source>
        <strain evidence="2">cv. 10/8</strain>
        <tissue evidence="1">Leaf</tissue>
    </source>
</reference>
<organism evidence="1 2">
    <name type="scientific">Trifolium medium</name>
    <dbReference type="NCBI Taxonomy" id="97028"/>
    <lineage>
        <taxon>Eukaryota</taxon>
        <taxon>Viridiplantae</taxon>
        <taxon>Streptophyta</taxon>
        <taxon>Embryophyta</taxon>
        <taxon>Tracheophyta</taxon>
        <taxon>Spermatophyta</taxon>
        <taxon>Magnoliopsida</taxon>
        <taxon>eudicotyledons</taxon>
        <taxon>Gunneridae</taxon>
        <taxon>Pentapetalae</taxon>
        <taxon>rosids</taxon>
        <taxon>fabids</taxon>
        <taxon>Fabales</taxon>
        <taxon>Fabaceae</taxon>
        <taxon>Papilionoideae</taxon>
        <taxon>50 kb inversion clade</taxon>
        <taxon>NPAAA clade</taxon>
        <taxon>Hologalegina</taxon>
        <taxon>IRL clade</taxon>
        <taxon>Trifolieae</taxon>
        <taxon>Trifolium</taxon>
    </lineage>
</organism>
<name>A0A392PNE9_9FABA</name>
<comment type="caution">
    <text evidence="1">The sequence shown here is derived from an EMBL/GenBank/DDBJ whole genome shotgun (WGS) entry which is preliminary data.</text>
</comment>
<evidence type="ECO:0000313" key="1">
    <source>
        <dbReference type="EMBL" id="MCI13608.1"/>
    </source>
</evidence>
<feature type="non-terminal residue" evidence="1">
    <location>
        <position position="1"/>
    </location>
</feature>
<keyword evidence="2" id="KW-1185">Reference proteome</keyword>
<proteinExistence type="predicted"/>
<accession>A0A392PNE9</accession>
<evidence type="ECO:0000313" key="2">
    <source>
        <dbReference type="Proteomes" id="UP000265520"/>
    </source>
</evidence>
<dbReference type="AlphaFoldDB" id="A0A392PNE9"/>
<dbReference type="Proteomes" id="UP000265520">
    <property type="component" value="Unassembled WGS sequence"/>
</dbReference>